<reference evidence="3" key="1">
    <citation type="submission" date="2021-02" db="EMBL/GenBank/DDBJ databases">
        <authorList>
            <person name="Nowell W R."/>
        </authorList>
    </citation>
    <scope>NUCLEOTIDE SEQUENCE</scope>
</reference>
<dbReference type="PROSITE" id="PS50297">
    <property type="entry name" value="ANK_REP_REGION"/>
    <property type="match status" value="1"/>
</dbReference>
<dbReference type="Proteomes" id="UP000663889">
    <property type="component" value="Unassembled WGS sequence"/>
</dbReference>
<dbReference type="SUPFAM" id="SSF54236">
    <property type="entry name" value="Ubiquitin-like"/>
    <property type="match status" value="1"/>
</dbReference>
<protein>
    <submittedName>
        <fullName evidence="3">Uncharacterized protein</fullName>
    </submittedName>
</protein>
<sequence>MLNIHLRSTGERFTLQTIHFDTKVRELKTILEIICGIPAHLQLLSYLDEGTLVDSQKLKYYDPVPNCTFELDVWFIYEPIVQAVVANNEAKLFELGVLPDVPFSSAIADRLSRSDKQAYILERGSVAMFTAAHRERLNIVRHLCERNVGINYQTAAGRTPLMVATARGSLRVMELLLHHGARLDIRDAYGQTAESFSIIFNQKQSRRTIIQFNWKRRNAKSLVREREAKLAMSRQTSKNDQGVEEANRQREERLACLADQRKKRQEQITAQQLRLRKKKSPQTQTNQRTSIVRFEDDDNEQDSDNYDRSPERISMTDSSLVQAPSSLPPISQQSSLPTQKLFAHQFYDVYAGMTDDEWIKVRNAFVAQYFSE</sequence>
<dbReference type="EMBL" id="CAJOBE010004056">
    <property type="protein sequence ID" value="CAF3913942.1"/>
    <property type="molecule type" value="Genomic_DNA"/>
</dbReference>
<feature type="compositionally biased region" description="Acidic residues" evidence="2">
    <location>
        <begin position="295"/>
        <end position="304"/>
    </location>
</feature>
<dbReference type="Pfam" id="PF12796">
    <property type="entry name" value="Ank_2"/>
    <property type="match status" value="1"/>
</dbReference>
<dbReference type="InterPro" id="IPR036770">
    <property type="entry name" value="Ankyrin_rpt-contain_sf"/>
</dbReference>
<gene>
    <name evidence="4" type="ORF">FNK824_LOCUS21244</name>
    <name evidence="3" type="ORF">SEV965_LOCUS32029</name>
</gene>
<dbReference type="InterPro" id="IPR039323">
    <property type="entry name" value="ANKRD_45/46/60"/>
</dbReference>
<dbReference type="Proteomes" id="UP000663874">
    <property type="component" value="Unassembled WGS sequence"/>
</dbReference>
<evidence type="ECO:0000313" key="4">
    <source>
        <dbReference type="EMBL" id="CAF3913942.1"/>
    </source>
</evidence>
<dbReference type="AlphaFoldDB" id="A0A815LWI9"/>
<name>A0A815LWI9_9BILA</name>
<dbReference type="PANTHER" id="PTHR22677:SF3">
    <property type="entry name" value="ANKYRIN REPEAT DOMAIN-CONTAINING PROTEIN 60"/>
    <property type="match status" value="1"/>
</dbReference>
<proteinExistence type="predicted"/>
<feature type="region of interest" description="Disordered" evidence="2">
    <location>
        <begin position="227"/>
        <end position="248"/>
    </location>
</feature>
<dbReference type="PROSITE" id="PS50088">
    <property type="entry name" value="ANK_REPEAT"/>
    <property type="match status" value="1"/>
</dbReference>
<dbReference type="PANTHER" id="PTHR22677">
    <property type="entry name" value="ANKYRIN REPEAT DOMAIN-CONTAINING PROTEIN 60"/>
    <property type="match status" value="1"/>
</dbReference>
<dbReference type="SUPFAM" id="SSF48403">
    <property type="entry name" value="Ankyrin repeat"/>
    <property type="match status" value="1"/>
</dbReference>
<evidence type="ECO:0000313" key="5">
    <source>
        <dbReference type="Proteomes" id="UP000663889"/>
    </source>
</evidence>
<dbReference type="InterPro" id="IPR002110">
    <property type="entry name" value="Ankyrin_rpt"/>
</dbReference>
<dbReference type="SMART" id="SM00248">
    <property type="entry name" value="ANK"/>
    <property type="match status" value="2"/>
</dbReference>
<comment type="caution">
    <text evidence="3">The sequence shown here is derived from an EMBL/GenBank/DDBJ whole genome shotgun (WGS) entry which is preliminary data.</text>
</comment>
<organism evidence="3 5">
    <name type="scientific">Rotaria sordida</name>
    <dbReference type="NCBI Taxonomy" id="392033"/>
    <lineage>
        <taxon>Eukaryota</taxon>
        <taxon>Metazoa</taxon>
        <taxon>Spiralia</taxon>
        <taxon>Gnathifera</taxon>
        <taxon>Rotifera</taxon>
        <taxon>Eurotatoria</taxon>
        <taxon>Bdelloidea</taxon>
        <taxon>Philodinida</taxon>
        <taxon>Philodinidae</taxon>
        <taxon>Rotaria</taxon>
    </lineage>
</organism>
<keyword evidence="1" id="KW-0040">ANK repeat</keyword>
<accession>A0A815LWI9</accession>
<evidence type="ECO:0000256" key="1">
    <source>
        <dbReference type="PROSITE-ProRule" id="PRU00023"/>
    </source>
</evidence>
<feature type="compositionally biased region" description="Low complexity" evidence="2">
    <location>
        <begin position="324"/>
        <end position="335"/>
    </location>
</feature>
<evidence type="ECO:0000313" key="3">
    <source>
        <dbReference type="EMBL" id="CAF1414901.1"/>
    </source>
</evidence>
<dbReference type="Gene3D" id="1.25.40.20">
    <property type="entry name" value="Ankyrin repeat-containing domain"/>
    <property type="match status" value="1"/>
</dbReference>
<dbReference type="EMBL" id="CAJNOU010003875">
    <property type="protein sequence ID" value="CAF1414901.1"/>
    <property type="molecule type" value="Genomic_DNA"/>
</dbReference>
<dbReference type="InterPro" id="IPR029071">
    <property type="entry name" value="Ubiquitin-like_domsf"/>
</dbReference>
<feature type="region of interest" description="Disordered" evidence="2">
    <location>
        <begin position="272"/>
        <end position="335"/>
    </location>
</feature>
<evidence type="ECO:0000256" key="2">
    <source>
        <dbReference type="SAM" id="MobiDB-lite"/>
    </source>
</evidence>
<feature type="compositionally biased region" description="Polar residues" evidence="2">
    <location>
        <begin position="281"/>
        <end position="290"/>
    </location>
</feature>
<feature type="repeat" description="ANK" evidence="1">
    <location>
        <begin position="156"/>
        <end position="188"/>
    </location>
</feature>